<dbReference type="EMBL" id="AMZH03002315">
    <property type="protein sequence ID" value="RRT75999.1"/>
    <property type="molecule type" value="Genomic_DNA"/>
</dbReference>
<organism evidence="1 2">
    <name type="scientific">Ensete ventricosum</name>
    <name type="common">Abyssinian banana</name>
    <name type="synonym">Musa ensete</name>
    <dbReference type="NCBI Taxonomy" id="4639"/>
    <lineage>
        <taxon>Eukaryota</taxon>
        <taxon>Viridiplantae</taxon>
        <taxon>Streptophyta</taxon>
        <taxon>Embryophyta</taxon>
        <taxon>Tracheophyta</taxon>
        <taxon>Spermatophyta</taxon>
        <taxon>Magnoliopsida</taxon>
        <taxon>Liliopsida</taxon>
        <taxon>Zingiberales</taxon>
        <taxon>Musaceae</taxon>
        <taxon>Ensete</taxon>
    </lineage>
</organism>
<reference evidence="1 2" key="1">
    <citation type="journal article" date="2014" name="Agronomy (Basel)">
        <title>A Draft Genome Sequence for Ensete ventricosum, the Drought-Tolerant Tree Against Hunger.</title>
        <authorList>
            <person name="Harrison J."/>
            <person name="Moore K.A."/>
            <person name="Paszkiewicz K."/>
            <person name="Jones T."/>
            <person name="Grant M."/>
            <person name="Ambacheew D."/>
            <person name="Muzemil S."/>
            <person name="Studholme D.J."/>
        </authorList>
    </citation>
    <scope>NUCLEOTIDE SEQUENCE [LARGE SCALE GENOMIC DNA]</scope>
</reference>
<comment type="caution">
    <text evidence="1">The sequence shown here is derived from an EMBL/GenBank/DDBJ whole genome shotgun (WGS) entry which is preliminary data.</text>
</comment>
<evidence type="ECO:0000313" key="2">
    <source>
        <dbReference type="Proteomes" id="UP000287651"/>
    </source>
</evidence>
<accession>A0A427AIB4</accession>
<feature type="non-terminal residue" evidence="1">
    <location>
        <position position="1"/>
    </location>
</feature>
<sequence>VRMMWWELAESSLGVRRRDQEARWDTPGDNRKKTIRLDGRLPKVAGLPRIRSIVELDGLVWL</sequence>
<protein>
    <submittedName>
        <fullName evidence="1">Uncharacterized protein</fullName>
    </submittedName>
</protein>
<evidence type="ECO:0000313" key="1">
    <source>
        <dbReference type="EMBL" id="RRT75999.1"/>
    </source>
</evidence>
<name>A0A427AIB4_ENSVE</name>
<gene>
    <name evidence="1" type="ORF">B296_00030657</name>
</gene>
<proteinExistence type="predicted"/>
<dbReference type="AlphaFoldDB" id="A0A427AIB4"/>
<dbReference type="Proteomes" id="UP000287651">
    <property type="component" value="Unassembled WGS sequence"/>
</dbReference>